<accession>A0A8H6DTX7</accession>
<sequence>MVEHCKRLRIQYRPNPRQSWHLLKNLGKLNGGLNAGIAKVSCSNSSARGMVFIEKRFGAQEFRYKVAHREIQLLHQVSDHMNVVTMVDHFLNEGALQAAIYLE</sequence>
<dbReference type="EMBL" id="WNKQ01000012">
    <property type="protein sequence ID" value="KAF5847922.1"/>
    <property type="molecule type" value="Genomic_DNA"/>
</dbReference>
<dbReference type="AlphaFoldDB" id="A0A8H6DTX7"/>
<reference evidence="1" key="1">
    <citation type="submission" date="2019-11" db="EMBL/GenBank/DDBJ databases">
        <title>Bipolaris sorokiniana Genome sequencing.</title>
        <authorList>
            <person name="Wang H."/>
        </authorList>
    </citation>
    <scope>NUCLEOTIDE SEQUENCE</scope>
</reference>
<gene>
    <name evidence="1" type="ORF">GGP41_009216</name>
</gene>
<dbReference type="Proteomes" id="UP000624244">
    <property type="component" value="Unassembled WGS sequence"/>
</dbReference>
<name>A0A8H6DTX7_COCSA</name>
<evidence type="ECO:0000313" key="1">
    <source>
        <dbReference type="EMBL" id="KAF5847922.1"/>
    </source>
</evidence>
<organism evidence="1 2">
    <name type="scientific">Cochliobolus sativus</name>
    <name type="common">Common root rot and spot blotch fungus</name>
    <name type="synonym">Bipolaris sorokiniana</name>
    <dbReference type="NCBI Taxonomy" id="45130"/>
    <lineage>
        <taxon>Eukaryota</taxon>
        <taxon>Fungi</taxon>
        <taxon>Dikarya</taxon>
        <taxon>Ascomycota</taxon>
        <taxon>Pezizomycotina</taxon>
        <taxon>Dothideomycetes</taxon>
        <taxon>Pleosporomycetidae</taxon>
        <taxon>Pleosporales</taxon>
        <taxon>Pleosporineae</taxon>
        <taxon>Pleosporaceae</taxon>
        <taxon>Bipolaris</taxon>
    </lineage>
</organism>
<evidence type="ECO:0000313" key="2">
    <source>
        <dbReference type="Proteomes" id="UP000624244"/>
    </source>
</evidence>
<comment type="caution">
    <text evidence="1">The sequence shown here is derived from an EMBL/GenBank/DDBJ whole genome shotgun (WGS) entry which is preliminary data.</text>
</comment>
<evidence type="ECO:0008006" key="3">
    <source>
        <dbReference type="Google" id="ProtNLM"/>
    </source>
</evidence>
<proteinExistence type="predicted"/>
<protein>
    <recommendedName>
        <fullName evidence="3">Protein kinase domain-containing protein</fullName>
    </recommendedName>
</protein>